<dbReference type="AlphaFoldDB" id="A0A6J2GT14"/>
<organism evidence="3 4">
    <name type="scientific">Pipra filicauda</name>
    <name type="common">Wire-tailed manakin</name>
    <dbReference type="NCBI Taxonomy" id="649802"/>
    <lineage>
        <taxon>Eukaryota</taxon>
        <taxon>Metazoa</taxon>
        <taxon>Chordata</taxon>
        <taxon>Craniata</taxon>
        <taxon>Vertebrata</taxon>
        <taxon>Euteleostomi</taxon>
        <taxon>Archelosauria</taxon>
        <taxon>Archosauria</taxon>
        <taxon>Dinosauria</taxon>
        <taxon>Saurischia</taxon>
        <taxon>Theropoda</taxon>
        <taxon>Coelurosauria</taxon>
        <taxon>Aves</taxon>
        <taxon>Neognathae</taxon>
        <taxon>Neoaves</taxon>
        <taxon>Telluraves</taxon>
        <taxon>Australaves</taxon>
        <taxon>Passeriformes</taxon>
        <taxon>Pipridae</taxon>
        <taxon>Pipra</taxon>
    </lineage>
</organism>
<keyword evidence="3" id="KW-1185">Reference proteome</keyword>
<dbReference type="InParanoid" id="A0A6J2GT14"/>
<feature type="region of interest" description="Disordered" evidence="1">
    <location>
        <begin position="114"/>
        <end position="181"/>
    </location>
</feature>
<gene>
    <name evidence="4" type="primary">TDRKH</name>
</gene>
<evidence type="ECO:0000313" key="4">
    <source>
        <dbReference type="RefSeq" id="XP_027578568.1"/>
    </source>
</evidence>
<reference evidence="4" key="1">
    <citation type="submission" date="2025-08" db="UniProtKB">
        <authorList>
            <consortium name="RefSeq"/>
        </authorList>
    </citation>
    <scope>IDENTIFICATION</scope>
    <source>
        <tissue evidence="4">Muscle</tissue>
    </source>
</reference>
<dbReference type="InterPro" id="IPR035437">
    <property type="entry name" value="SNase_OB-fold_sf"/>
</dbReference>
<dbReference type="RefSeq" id="XP_027578568.1">
    <property type="nucleotide sequence ID" value="XM_027722767.2"/>
</dbReference>
<dbReference type="CTD" id="11022"/>
<accession>A0A6J2GT14</accession>
<dbReference type="GO" id="GO:0030719">
    <property type="term" value="P:P granule organization"/>
    <property type="evidence" value="ECO:0007669"/>
    <property type="project" value="TreeGrafter"/>
</dbReference>
<dbReference type="InterPro" id="IPR002999">
    <property type="entry name" value="Tudor"/>
</dbReference>
<dbReference type="SUPFAM" id="SSF63748">
    <property type="entry name" value="Tudor/PWWP/MBT"/>
    <property type="match status" value="1"/>
</dbReference>
<dbReference type="GO" id="GO:0007283">
    <property type="term" value="P:spermatogenesis"/>
    <property type="evidence" value="ECO:0007669"/>
    <property type="project" value="TreeGrafter"/>
</dbReference>
<evidence type="ECO:0000259" key="2">
    <source>
        <dbReference type="Pfam" id="PF00567"/>
    </source>
</evidence>
<evidence type="ECO:0000313" key="3">
    <source>
        <dbReference type="Proteomes" id="UP000504627"/>
    </source>
</evidence>
<dbReference type="Gene3D" id="2.40.50.90">
    <property type="match status" value="1"/>
</dbReference>
<dbReference type="PANTHER" id="PTHR22948">
    <property type="entry name" value="TUDOR DOMAIN CONTAINING PROTEIN"/>
    <property type="match status" value="1"/>
</dbReference>
<dbReference type="GeneID" id="113988825"/>
<dbReference type="GO" id="GO:0043186">
    <property type="term" value="C:P granule"/>
    <property type="evidence" value="ECO:0007669"/>
    <property type="project" value="TreeGrafter"/>
</dbReference>
<name>A0A6J2GT14_9PASS</name>
<protein>
    <submittedName>
        <fullName evidence="4">Tudor and KH domain-containing protein</fullName>
    </submittedName>
</protein>
<dbReference type="PANTHER" id="PTHR22948:SF18">
    <property type="entry name" value="TUDOR AND KH DOMAIN-CONTAINING PROTEIN"/>
    <property type="match status" value="1"/>
</dbReference>
<feature type="domain" description="Tudor" evidence="2">
    <location>
        <begin position="3"/>
        <end position="46"/>
    </location>
</feature>
<evidence type="ECO:0000256" key="1">
    <source>
        <dbReference type="SAM" id="MobiDB-lite"/>
    </source>
</evidence>
<dbReference type="InterPro" id="IPR050621">
    <property type="entry name" value="Tudor_domain_containing"/>
</dbReference>
<dbReference type="Proteomes" id="UP000504627">
    <property type="component" value="Unplaced"/>
</dbReference>
<feature type="compositionally biased region" description="Polar residues" evidence="1">
    <location>
        <begin position="127"/>
        <end position="146"/>
    </location>
</feature>
<dbReference type="Pfam" id="PF00567">
    <property type="entry name" value="TUDOR"/>
    <property type="match status" value="1"/>
</dbReference>
<dbReference type="GO" id="GO:0034587">
    <property type="term" value="P:piRNA processing"/>
    <property type="evidence" value="ECO:0007669"/>
    <property type="project" value="TreeGrafter"/>
</dbReference>
<proteinExistence type="predicted"/>
<sequence length="181" mass="19479">MLDNGHWDLYYVDFGDNGEAPREALRPLRGDFLSLPFQAIECSLAGIVPSGNDWEEAALEAFERLTGCAQWRPLEAQLCSFCPASPWPRPSLRLFARHHGQRLDVGAELVRLGFAIPGPPEDDLGPGSQTPPAQDTPDSVTSTASLVSDPPRSAGDTPDSPSCRSLPDATSPVPRDTVTVT</sequence>